<reference evidence="3 4" key="1">
    <citation type="submission" date="2019-07" db="EMBL/GenBank/DDBJ databases">
        <title>Genomic Encyclopedia of Type Strains, Phase I: the one thousand microbial genomes (KMG-I) project.</title>
        <authorList>
            <person name="Kyrpides N."/>
        </authorList>
    </citation>
    <scope>NUCLEOTIDE SEQUENCE [LARGE SCALE GENOMIC DNA]</scope>
    <source>
        <strain evidence="3 4">DSM 375</strain>
    </source>
</reference>
<dbReference type="GO" id="GO:0016989">
    <property type="term" value="F:sigma factor antagonist activity"/>
    <property type="evidence" value="ECO:0007669"/>
    <property type="project" value="TreeGrafter"/>
</dbReference>
<name>A0A562J1X1_9GAMM</name>
<evidence type="ECO:0000259" key="2">
    <source>
        <dbReference type="Pfam" id="PF16220"/>
    </source>
</evidence>
<dbReference type="Pfam" id="PF04773">
    <property type="entry name" value="FecR"/>
    <property type="match status" value="1"/>
</dbReference>
<keyword evidence="4" id="KW-1185">Reference proteome</keyword>
<evidence type="ECO:0000259" key="1">
    <source>
        <dbReference type="Pfam" id="PF04773"/>
    </source>
</evidence>
<evidence type="ECO:0000313" key="4">
    <source>
        <dbReference type="Proteomes" id="UP000319627"/>
    </source>
</evidence>
<organism evidence="3 4">
    <name type="scientific">Azomonas agilis</name>
    <dbReference type="NCBI Taxonomy" id="116849"/>
    <lineage>
        <taxon>Bacteria</taxon>
        <taxon>Pseudomonadati</taxon>
        <taxon>Pseudomonadota</taxon>
        <taxon>Gammaproteobacteria</taxon>
        <taxon>Pseudomonadales</taxon>
        <taxon>Pseudomonadaceae</taxon>
        <taxon>Azomonas</taxon>
    </lineage>
</organism>
<dbReference type="Gene3D" id="2.60.120.1440">
    <property type="match status" value="1"/>
</dbReference>
<dbReference type="InterPro" id="IPR032623">
    <property type="entry name" value="FecR_N"/>
</dbReference>
<sequence length="316" mass="36131">MQPPRPLEHDILEAAARWYADLHISPDCPDTRKAHQQWLASDPRHRQAWARVEKLQHKLGILPTPIAHPSLRGAQLRRREMLKLCSLLLVGTGGAMSAWHLPWYDWTADQRTATGERRRIRLADGGHLELNTNTALDIRYSEQWREIRLYSGEIWIETAPDSLARPFIVNTAQGRVQALGTRFLVRTEADKTSVGVLQHRVAIQPTALPEANVQLEAGQYLEFSARHIGPIQLLDRNADAWTRDMLIINDWRLGDFIAELSRYRSGHLSCDPSVAELRISGAFHLKNTDLVLENLSGTLPVRPLYFTRYWTRLVAR</sequence>
<gene>
    <name evidence="3" type="ORF">LX59_00081</name>
</gene>
<dbReference type="RefSeq" id="WP_144569870.1">
    <property type="nucleotide sequence ID" value="NZ_VLKG01000001.1"/>
</dbReference>
<accession>A0A562J1X1</accession>
<feature type="domain" description="FecR N-terminal" evidence="2">
    <location>
        <begin position="13"/>
        <end position="55"/>
    </location>
</feature>
<dbReference type="PANTHER" id="PTHR30273:SF2">
    <property type="entry name" value="PROTEIN FECR"/>
    <property type="match status" value="1"/>
</dbReference>
<comment type="caution">
    <text evidence="3">The sequence shown here is derived from an EMBL/GenBank/DDBJ whole genome shotgun (WGS) entry which is preliminary data.</text>
</comment>
<dbReference type="InterPro" id="IPR012373">
    <property type="entry name" value="Ferrdict_sens_TM"/>
</dbReference>
<dbReference type="Proteomes" id="UP000319627">
    <property type="component" value="Unassembled WGS sequence"/>
</dbReference>
<dbReference type="InterPro" id="IPR006860">
    <property type="entry name" value="FecR"/>
</dbReference>
<dbReference type="EMBL" id="VLKG01000001">
    <property type="protein sequence ID" value="TWH77178.1"/>
    <property type="molecule type" value="Genomic_DNA"/>
</dbReference>
<dbReference type="PANTHER" id="PTHR30273">
    <property type="entry name" value="PERIPLASMIC SIGNAL SENSOR AND SIGMA FACTOR ACTIVATOR FECR-RELATED"/>
    <property type="match status" value="1"/>
</dbReference>
<feature type="domain" description="FecR protein" evidence="1">
    <location>
        <begin position="111"/>
        <end position="201"/>
    </location>
</feature>
<dbReference type="OrthoDB" id="1099576at2"/>
<protein>
    <submittedName>
        <fullName evidence="3">FecR family protein</fullName>
    </submittedName>
</protein>
<evidence type="ECO:0000313" key="3">
    <source>
        <dbReference type="EMBL" id="TWH77178.1"/>
    </source>
</evidence>
<dbReference type="AlphaFoldDB" id="A0A562J1X1"/>
<dbReference type="Pfam" id="PF16220">
    <property type="entry name" value="DUF4880"/>
    <property type="match status" value="1"/>
</dbReference>
<dbReference type="PIRSF" id="PIRSF018266">
    <property type="entry name" value="FecR"/>
    <property type="match status" value="1"/>
</dbReference>
<proteinExistence type="predicted"/>